<feature type="compositionally biased region" description="Polar residues" evidence="2">
    <location>
        <begin position="433"/>
        <end position="450"/>
    </location>
</feature>
<feature type="compositionally biased region" description="Acidic residues" evidence="2">
    <location>
        <begin position="159"/>
        <end position="180"/>
    </location>
</feature>
<feature type="compositionally biased region" description="Acidic residues" evidence="2">
    <location>
        <begin position="9"/>
        <end position="20"/>
    </location>
</feature>
<dbReference type="SUPFAM" id="SSF54160">
    <property type="entry name" value="Chromo domain-like"/>
    <property type="match status" value="1"/>
</dbReference>
<feature type="region of interest" description="Disordered" evidence="2">
    <location>
        <begin position="378"/>
        <end position="467"/>
    </location>
</feature>
<comment type="caution">
    <text evidence="4">The sequence shown here is derived from an EMBL/GenBank/DDBJ whole genome shotgun (WGS) entry which is preliminary data.</text>
</comment>
<feature type="region of interest" description="Disordered" evidence="2">
    <location>
        <begin position="1"/>
        <end position="21"/>
    </location>
</feature>
<dbReference type="InterPro" id="IPR016197">
    <property type="entry name" value="Chromo-like_dom_sf"/>
</dbReference>
<reference evidence="4 5" key="2">
    <citation type="submission" date="2021-10" db="EMBL/GenBank/DDBJ databases">
        <authorList>
            <person name="Piombo E."/>
        </authorList>
    </citation>
    <scope>NUCLEOTIDE SEQUENCE [LARGE SCALE GENOMIC DNA]</scope>
</reference>
<reference evidence="5" key="1">
    <citation type="submission" date="2019-06" db="EMBL/GenBank/DDBJ databases">
        <authorList>
            <person name="Broberg M."/>
        </authorList>
    </citation>
    <scope>NUCLEOTIDE SEQUENCE [LARGE SCALE GENOMIC DNA]</scope>
</reference>
<gene>
    <name evidence="4" type="ORF">CSOL1703_00017536</name>
</gene>
<name>A0A9P0EQ34_9HYPO</name>
<protein>
    <recommendedName>
        <fullName evidence="3">Chromo domain-containing protein</fullName>
    </recommendedName>
</protein>
<dbReference type="Proteomes" id="UP000775872">
    <property type="component" value="Unassembled WGS sequence"/>
</dbReference>
<feature type="domain" description="Chromo" evidence="3">
    <location>
        <begin position="37"/>
        <end position="75"/>
    </location>
</feature>
<proteinExistence type="predicted"/>
<accession>A0A9P0EQ34</accession>
<feature type="compositionally biased region" description="Polar residues" evidence="2">
    <location>
        <begin position="227"/>
        <end position="238"/>
    </location>
</feature>
<dbReference type="Pfam" id="PF00385">
    <property type="entry name" value="Chromo"/>
    <property type="match status" value="1"/>
</dbReference>
<comment type="subunit">
    <text evidence="1">Component of the NuA4 histone acetyltransferase complex.</text>
</comment>
<evidence type="ECO:0000256" key="1">
    <source>
        <dbReference type="ARBA" id="ARBA00011353"/>
    </source>
</evidence>
<dbReference type="EMBL" id="CABFOC020000056">
    <property type="protein sequence ID" value="CAH0055433.1"/>
    <property type="molecule type" value="Genomic_DNA"/>
</dbReference>
<dbReference type="Gene3D" id="2.40.50.40">
    <property type="match status" value="1"/>
</dbReference>
<organism evidence="4 5">
    <name type="scientific">Clonostachys solani</name>
    <dbReference type="NCBI Taxonomy" id="160281"/>
    <lineage>
        <taxon>Eukaryota</taxon>
        <taxon>Fungi</taxon>
        <taxon>Dikarya</taxon>
        <taxon>Ascomycota</taxon>
        <taxon>Pezizomycotina</taxon>
        <taxon>Sordariomycetes</taxon>
        <taxon>Hypocreomycetidae</taxon>
        <taxon>Hypocreales</taxon>
        <taxon>Bionectriaceae</taxon>
        <taxon>Clonostachys</taxon>
    </lineage>
</organism>
<feature type="compositionally biased region" description="Basic and acidic residues" evidence="2">
    <location>
        <begin position="181"/>
        <end position="190"/>
    </location>
</feature>
<dbReference type="InterPro" id="IPR000953">
    <property type="entry name" value="Chromo/chromo_shadow_dom"/>
</dbReference>
<dbReference type="GO" id="GO:0006338">
    <property type="term" value="P:chromatin remodeling"/>
    <property type="evidence" value="ECO:0007669"/>
    <property type="project" value="UniProtKB-ARBA"/>
</dbReference>
<feature type="region of interest" description="Disordered" evidence="2">
    <location>
        <begin position="514"/>
        <end position="541"/>
    </location>
</feature>
<feature type="compositionally biased region" description="Low complexity" evidence="2">
    <location>
        <begin position="269"/>
        <end position="283"/>
    </location>
</feature>
<dbReference type="PROSITE" id="PS50013">
    <property type="entry name" value="CHROMO_2"/>
    <property type="match status" value="1"/>
</dbReference>
<evidence type="ECO:0000313" key="4">
    <source>
        <dbReference type="EMBL" id="CAH0055433.1"/>
    </source>
</evidence>
<dbReference type="InterPro" id="IPR023780">
    <property type="entry name" value="Chromo_domain"/>
</dbReference>
<evidence type="ECO:0000259" key="3">
    <source>
        <dbReference type="PROSITE" id="PS50013"/>
    </source>
</evidence>
<feature type="region of interest" description="Disordered" evidence="2">
    <location>
        <begin position="152"/>
        <end position="348"/>
    </location>
</feature>
<feature type="compositionally biased region" description="Polar residues" evidence="2">
    <location>
        <begin position="191"/>
        <end position="206"/>
    </location>
</feature>
<feature type="compositionally biased region" description="Polar residues" evidence="2">
    <location>
        <begin position="257"/>
        <end position="268"/>
    </location>
</feature>
<sequence length="1387" mass="157020">MVSTPNDVEMPDADPADDDNLSLTSTIADEINSDEEWTAEGIIAEGRVNGVKHWLVEWTGYPLAEATWEPRTHVKGHLLRTWRKRKVRQERGEEERFDLNIWRNALSELLHAKGARHEKRNKKRLRMGLAPSTWVQSVEELVGVTLDFYPEFETRDESSGEEDMSGEDDDDDDEDDDSEDEKGRKRERPDNTASNSLQANPLSSTEPDYDMASKQGPQKPSDESQRIHPSSTPISGNAQAPGPEPAPNLPLAFAISSLPNAAPNPTQELTPKAPKTPLAAAAPPTKPVPSSVHSQPAQSKKNHSTSNTEGWPNSLSRSGNDKPTGLKSRGNRIINTIGGGVPVNVFAGGSTRKARPTLLDAASDISKEPKLVNLRQQRLIRQGRRDKEDSAPTQIPKRLISLDPKVRTGDLDTGQPTRSLEIPPSTKPKNLIGASQNPPILSAPGSTYKGQDNEAEPRPRTLKRKKSVRFDDSVTYQEPTHMESETEPFAFEDFRISHLPREDQDMNSPLEAAGATFRPPTPPRNTHVASPQPWTSKETRSVTKRCMFGPKSLKHIDIIFKSIPEQTSHPWLSEFINCTHLVFGHVCIASDFGSQSQNLRQGQNLASGSLLCPTGHSAFENLAKRLNMASKGVMCYSERYCIIIYPAMCTDWDFELVPSHNAGNLLKFIIFEPTPLMHKDSFARKISQESQTLPRGVSHFLQLDSNRLVPQLRLNQSVQSHNVFIAFPTPSRVQEARFISTWLGVSTKIDLHIYSASIPGDWARFRGTGIGTIIIHEDVISKIRLFPDIAEMMRETGRNGNYAVFIFQQALAQFCRFPSSLQKSQVGDIILYRILPSHKVFMMTPSFILSQPQEAYDFVRWFKNDLLTTGKSYRSKLAVCFDVNDWVRQLAIGEAHRRATRQTRVHSQNIKAWLGLWQQLEDLMAKSAKEGESNNFLLFAPESIDGNDEQSLVNWFGSWTVNYLDTASRFFVLGSNCNEVSQMTREMKILEYADDADEDQPGVAREAALDTASQLLNVTISQTPSVSNPQGVTSAPTVPRGALQLVENDSASAIKSHLQMLTQRYQHSMALIYNRPVSYWHLDMPWRFGDIGSEFGPYFSWFSFFNALKYETRPKNTYIGFFYTVTNIWKSDEASKDRTPIRDPTRRPWIAIFRPREPHKRPWRSTELLIWDPGYSKRLLNSPRIYECDLIEAQQELIKLVIEGNRAKNPDLPLDKVWLAGRDRSYKSSYGHPLDVCLDTIEAFAEELRAWIPAPREKMPSRGWRSVEENEEPIEKRQSSIIDEKRVEPGQKLNIIFHPPPGRQLNQPSQCDNHLYREVMRAASQPSFDGNFTYSFPPTHEWYSRQQEEDRAFSHICVESWKRIFSILQIKEGKHAKQTEMTGHVSK</sequence>
<evidence type="ECO:0000313" key="5">
    <source>
        <dbReference type="Proteomes" id="UP000775872"/>
    </source>
</evidence>
<feature type="compositionally biased region" description="Polar residues" evidence="2">
    <location>
        <begin position="291"/>
        <end position="318"/>
    </location>
</feature>
<dbReference type="CDD" id="cd18966">
    <property type="entry name" value="chromodomain"/>
    <property type="match status" value="1"/>
</dbReference>
<dbReference type="OrthoDB" id="436852at2759"/>
<feature type="compositionally biased region" description="Polar residues" evidence="2">
    <location>
        <begin position="527"/>
        <end position="536"/>
    </location>
</feature>
<keyword evidence="5" id="KW-1185">Reference proteome</keyword>
<evidence type="ECO:0000256" key="2">
    <source>
        <dbReference type="SAM" id="MobiDB-lite"/>
    </source>
</evidence>